<comment type="caution">
    <text evidence="1">The sequence shown here is derived from an EMBL/GenBank/DDBJ whole genome shotgun (WGS) entry which is preliminary data.</text>
</comment>
<evidence type="ECO:0000313" key="2">
    <source>
        <dbReference type="Proteomes" id="UP000297014"/>
    </source>
</evidence>
<protein>
    <submittedName>
        <fullName evidence="1">Uncharacterized protein</fullName>
    </submittedName>
</protein>
<reference evidence="1 2" key="1">
    <citation type="submission" date="2014-01" db="EMBL/GenBank/DDBJ databases">
        <title>Draft genome sequencing of Bacillus alcalophilus CGMCC 1.3604.</title>
        <authorList>
            <person name="Yang J."/>
            <person name="Diao L."/>
            <person name="Yang S."/>
        </authorList>
    </citation>
    <scope>NUCLEOTIDE SEQUENCE [LARGE SCALE GENOMIC DNA]</scope>
    <source>
        <strain evidence="1 2">CGMCC 1.3604</strain>
    </source>
</reference>
<organism evidence="1 2">
    <name type="scientific">Alkalihalobacillus alcalophilus ATCC 27647 = CGMCC 1.3604</name>
    <dbReference type="NCBI Taxonomy" id="1218173"/>
    <lineage>
        <taxon>Bacteria</taxon>
        <taxon>Bacillati</taxon>
        <taxon>Bacillota</taxon>
        <taxon>Bacilli</taxon>
        <taxon>Bacillales</taxon>
        <taxon>Bacillaceae</taxon>
        <taxon>Alkalihalobacillus</taxon>
    </lineage>
</organism>
<dbReference type="AlphaFoldDB" id="A0A4S4JYB9"/>
<dbReference type="EMBL" id="JALP01000164">
    <property type="protein sequence ID" value="THG90258.1"/>
    <property type="molecule type" value="Genomic_DNA"/>
</dbReference>
<sequence>MRGRSLVTSSTIATNMEEEFQTAKHDRDVQNDRMIGLFN</sequence>
<evidence type="ECO:0000313" key="1">
    <source>
        <dbReference type="EMBL" id="THG90258.1"/>
    </source>
</evidence>
<gene>
    <name evidence="1" type="ORF">AJ85_11675</name>
</gene>
<proteinExistence type="predicted"/>
<name>A0A4S4JYB9_ALKAL</name>
<accession>A0A4S4JYB9</accession>
<dbReference type="Proteomes" id="UP000297014">
    <property type="component" value="Unassembled WGS sequence"/>
</dbReference>